<dbReference type="AlphaFoldDB" id="A0A7G9WK11"/>
<dbReference type="PRINTS" id="PR00778">
    <property type="entry name" value="HTHARSR"/>
</dbReference>
<name>A0A7G9WK11_9FIRM</name>
<dbReference type="SUPFAM" id="SSF46785">
    <property type="entry name" value="Winged helix' DNA-binding domain"/>
    <property type="match status" value="1"/>
</dbReference>
<dbReference type="InterPro" id="IPR018334">
    <property type="entry name" value="ArsR_HTH"/>
</dbReference>
<evidence type="ECO:0000313" key="5">
    <source>
        <dbReference type="EMBL" id="QNO19023.1"/>
    </source>
</evidence>
<dbReference type="CDD" id="cd00090">
    <property type="entry name" value="HTH_ARSR"/>
    <property type="match status" value="1"/>
</dbReference>
<dbReference type="InterPro" id="IPR001845">
    <property type="entry name" value="HTH_ArsR_DNA-bd_dom"/>
</dbReference>
<dbReference type="PROSITE" id="PS50987">
    <property type="entry name" value="HTH_ARSR_2"/>
    <property type="match status" value="1"/>
</dbReference>
<dbReference type="GO" id="GO:0003700">
    <property type="term" value="F:DNA-binding transcription factor activity"/>
    <property type="evidence" value="ECO:0007669"/>
    <property type="project" value="InterPro"/>
</dbReference>
<gene>
    <name evidence="5" type="ORF">H6X83_05220</name>
</gene>
<dbReference type="PANTHER" id="PTHR33154">
    <property type="entry name" value="TRANSCRIPTIONAL REGULATOR, ARSR FAMILY"/>
    <property type="match status" value="1"/>
</dbReference>
<keyword evidence="6" id="KW-1185">Reference proteome</keyword>
<dbReference type="InterPro" id="IPR036388">
    <property type="entry name" value="WH-like_DNA-bd_sf"/>
</dbReference>
<evidence type="ECO:0000256" key="1">
    <source>
        <dbReference type="ARBA" id="ARBA00023015"/>
    </source>
</evidence>
<keyword evidence="1" id="KW-0805">Transcription regulation</keyword>
<evidence type="ECO:0000313" key="6">
    <source>
        <dbReference type="Proteomes" id="UP000516046"/>
    </source>
</evidence>
<keyword evidence="3" id="KW-0804">Transcription</keyword>
<evidence type="ECO:0000259" key="4">
    <source>
        <dbReference type="PROSITE" id="PS50987"/>
    </source>
</evidence>
<dbReference type="InterPro" id="IPR011991">
    <property type="entry name" value="ArsR-like_HTH"/>
</dbReference>
<evidence type="ECO:0000256" key="2">
    <source>
        <dbReference type="ARBA" id="ARBA00023125"/>
    </source>
</evidence>
<dbReference type="PROSITE" id="PS00846">
    <property type="entry name" value="HTH_ARSR_1"/>
    <property type="match status" value="1"/>
</dbReference>
<dbReference type="Proteomes" id="UP000516046">
    <property type="component" value="Chromosome"/>
</dbReference>
<dbReference type="RefSeq" id="WP_212508092.1">
    <property type="nucleotide sequence ID" value="NZ_CP060696.1"/>
</dbReference>
<dbReference type="Pfam" id="PF01022">
    <property type="entry name" value="HTH_5"/>
    <property type="match status" value="1"/>
</dbReference>
<keyword evidence="2" id="KW-0238">DNA-binding</keyword>
<protein>
    <submittedName>
        <fullName evidence="5">Helix-turn-helix transcriptional regulator</fullName>
    </submittedName>
</protein>
<sequence>MENKYADFALLFKALSDETRLKIIDMLSCGELCACDILKYFNITQPTLSYHMKILTQCGIVNANRQGAWMYYTLNEKTVKEISEYWSKSTSNKENCICHECENRTCSAGNCKES</sequence>
<dbReference type="EMBL" id="CP060696">
    <property type="protein sequence ID" value="QNO19023.1"/>
    <property type="molecule type" value="Genomic_DNA"/>
</dbReference>
<evidence type="ECO:0000256" key="3">
    <source>
        <dbReference type="ARBA" id="ARBA00023163"/>
    </source>
</evidence>
<dbReference type="KEGG" id="caml:H6X83_05220"/>
<reference evidence="5 6" key="1">
    <citation type="submission" date="2020-08" db="EMBL/GenBank/DDBJ databases">
        <authorList>
            <person name="Ren C."/>
            <person name="Gu Y."/>
            <person name="Xu Y."/>
        </authorList>
    </citation>
    <scope>NUCLEOTIDE SEQUENCE [LARGE SCALE GENOMIC DNA]</scope>
    <source>
        <strain evidence="5 6">LBM18003</strain>
    </source>
</reference>
<dbReference type="InterPro" id="IPR051081">
    <property type="entry name" value="HTH_MetalResp_TranReg"/>
</dbReference>
<dbReference type="GO" id="GO:0003677">
    <property type="term" value="F:DNA binding"/>
    <property type="evidence" value="ECO:0007669"/>
    <property type="project" value="UniProtKB-KW"/>
</dbReference>
<dbReference type="Gene3D" id="1.10.10.10">
    <property type="entry name" value="Winged helix-like DNA-binding domain superfamily/Winged helix DNA-binding domain"/>
    <property type="match status" value="1"/>
</dbReference>
<dbReference type="SMART" id="SM00418">
    <property type="entry name" value="HTH_ARSR"/>
    <property type="match status" value="1"/>
</dbReference>
<proteinExistence type="predicted"/>
<organism evidence="5 6">
    <name type="scientific">Caproicibacterium amylolyticum</name>
    <dbReference type="NCBI Taxonomy" id="2766537"/>
    <lineage>
        <taxon>Bacteria</taxon>
        <taxon>Bacillati</taxon>
        <taxon>Bacillota</taxon>
        <taxon>Clostridia</taxon>
        <taxon>Eubacteriales</taxon>
        <taxon>Oscillospiraceae</taxon>
        <taxon>Caproicibacterium</taxon>
    </lineage>
</organism>
<accession>A0A7G9WK11</accession>
<dbReference type="InterPro" id="IPR036390">
    <property type="entry name" value="WH_DNA-bd_sf"/>
</dbReference>
<dbReference type="PANTHER" id="PTHR33154:SF18">
    <property type="entry name" value="ARSENICAL RESISTANCE OPERON REPRESSOR"/>
    <property type="match status" value="1"/>
</dbReference>
<dbReference type="NCBIfam" id="NF033788">
    <property type="entry name" value="HTH_metalloreg"/>
    <property type="match status" value="1"/>
</dbReference>
<feature type="domain" description="HTH arsR-type" evidence="4">
    <location>
        <begin position="1"/>
        <end position="94"/>
    </location>
</feature>